<feature type="transmembrane region" description="Helical" evidence="6">
    <location>
        <begin position="183"/>
        <end position="202"/>
    </location>
</feature>
<evidence type="ECO:0008006" key="9">
    <source>
        <dbReference type="Google" id="ProtNLM"/>
    </source>
</evidence>
<sequence length="209" mass="22270">MSTLITCLVAFAFGFIGSIPLTGPIAVMVLSLCVQKRFGAALRVGLGAALAEALYAAVAFWGFTTFLANRPAILPLSHALSALVLTLLGVYFLRWKPEDEVKPGEERSLMGFLLGFTISALNPTLLATWSAAVASLYSRQLFAFSEVLALPFGAAAGAGVACWELLLVGLLKRYENRLPRSALTWVVQGMGLLLIVGAVLAGRDLVREL</sequence>
<dbReference type="Pfam" id="PF01810">
    <property type="entry name" value="LysE"/>
    <property type="match status" value="1"/>
</dbReference>
<dbReference type="PANTHER" id="PTHR30086">
    <property type="entry name" value="ARGININE EXPORTER PROTEIN ARGO"/>
    <property type="match status" value="1"/>
</dbReference>
<evidence type="ECO:0000256" key="5">
    <source>
        <dbReference type="ARBA" id="ARBA00023136"/>
    </source>
</evidence>
<protein>
    <recommendedName>
        <fullName evidence="9">Threonine efflux protein</fullName>
    </recommendedName>
</protein>
<dbReference type="InterPro" id="IPR001123">
    <property type="entry name" value="LeuE-type"/>
</dbReference>
<feature type="transmembrane region" description="Helical" evidence="6">
    <location>
        <begin position="149"/>
        <end position="171"/>
    </location>
</feature>
<dbReference type="RefSeq" id="WP_395818609.1">
    <property type="nucleotide sequence ID" value="NZ_CP043494.1"/>
</dbReference>
<accession>A0ABY9WQA3</accession>
<dbReference type="PANTHER" id="PTHR30086:SF20">
    <property type="entry name" value="ARGININE EXPORTER PROTEIN ARGO-RELATED"/>
    <property type="match status" value="1"/>
</dbReference>
<keyword evidence="5 6" id="KW-0472">Membrane</keyword>
<evidence type="ECO:0000256" key="4">
    <source>
        <dbReference type="ARBA" id="ARBA00022989"/>
    </source>
</evidence>
<keyword evidence="8" id="KW-1185">Reference proteome</keyword>
<evidence type="ECO:0000313" key="8">
    <source>
        <dbReference type="Proteomes" id="UP001611383"/>
    </source>
</evidence>
<keyword evidence="4 6" id="KW-1133">Transmembrane helix</keyword>
<evidence type="ECO:0000256" key="1">
    <source>
        <dbReference type="ARBA" id="ARBA00004651"/>
    </source>
</evidence>
<keyword evidence="2" id="KW-1003">Cell membrane</keyword>
<evidence type="ECO:0000256" key="6">
    <source>
        <dbReference type="SAM" id="Phobius"/>
    </source>
</evidence>
<gene>
    <name evidence="7" type="ORF">F0U60_12900</name>
</gene>
<dbReference type="Proteomes" id="UP001611383">
    <property type="component" value="Chromosome"/>
</dbReference>
<evidence type="ECO:0000256" key="3">
    <source>
        <dbReference type="ARBA" id="ARBA00022692"/>
    </source>
</evidence>
<feature type="transmembrane region" description="Helical" evidence="6">
    <location>
        <begin position="113"/>
        <end position="137"/>
    </location>
</feature>
<proteinExistence type="predicted"/>
<feature type="transmembrane region" description="Helical" evidence="6">
    <location>
        <begin position="12"/>
        <end position="34"/>
    </location>
</feature>
<feature type="transmembrane region" description="Helical" evidence="6">
    <location>
        <begin position="73"/>
        <end position="93"/>
    </location>
</feature>
<keyword evidence="3 6" id="KW-0812">Transmembrane</keyword>
<evidence type="ECO:0000256" key="2">
    <source>
        <dbReference type="ARBA" id="ARBA00022475"/>
    </source>
</evidence>
<dbReference type="EMBL" id="CP043494">
    <property type="protein sequence ID" value="WNG44891.1"/>
    <property type="molecule type" value="Genomic_DNA"/>
</dbReference>
<reference evidence="7 8" key="1">
    <citation type="submission" date="2019-08" db="EMBL/GenBank/DDBJ databases">
        <title>Archangium and Cystobacter genomes.</title>
        <authorList>
            <person name="Chen I.-C.K."/>
            <person name="Wielgoss S."/>
        </authorList>
    </citation>
    <scope>NUCLEOTIDE SEQUENCE [LARGE SCALE GENOMIC DNA]</scope>
    <source>
        <strain evidence="7 8">Cbm 6</strain>
    </source>
</reference>
<evidence type="ECO:0000313" key="7">
    <source>
        <dbReference type="EMBL" id="WNG44891.1"/>
    </source>
</evidence>
<name>A0ABY9WQA3_9BACT</name>
<comment type="subcellular location">
    <subcellularLocation>
        <location evidence="1">Cell membrane</location>
        <topology evidence="1">Multi-pass membrane protein</topology>
    </subcellularLocation>
</comment>
<organism evidence="7 8">
    <name type="scientific">Archangium minus</name>
    <dbReference type="NCBI Taxonomy" id="83450"/>
    <lineage>
        <taxon>Bacteria</taxon>
        <taxon>Pseudomonadati</taxon>
        <taxon>Myxococcota</taxon>
        <taxon>Myxococcia</taxon>
        <taxon>Myxococcales</taxon>
        <taxon>Cystobacterineae</taxon>
        <taxon>Archangiaceae</taxon>
        <taxon>Archangium</taxon>
    </lineage>
</organism>
<feature type="transmembrane region" description="Helical" evidence="6">
    <location>
        <begin position="46"/>
        <end position="67"/>
    </location>
</feature>